<dbReference type="CDD" id="cd00093">
    <property type="entry name" value="HTH_XRE"/>
    <property type="match status" value="1"/>
</dbReference>
<dbReference type="InterPro" id="IPR001387">
    <property type="entry name" value="Cro/C1-type_HTH"/>
</dbReference>
<dbReference type="Gene3D" id="1.10.260.40">
    <property type="entry name" value="lambda repressor-like DNA-binding domains"/>
    <property type="match status" value="1"/>
</dbReference>
<comment type="caution">
    <text evidence="3">The sequence shown here is derived from an EMBL/GenBank/DDBJ whole genome shotgun (WGS) entry which is preliminary data.</text>
</comment>
<organism evidence="3 4">
    <name type="scientific">Alicyclobacillus fodiniaquatilis</name>
    <dbReference type="NCBI Taxonomy" id="1661150"/>
    <lineage>
        <taxon>Bacteria</taxon>
        <taxon>Bacillati</taxon>
        <taxon>Bacillota</taxon>
        <taxon>Bacilli</taxon>
        <taxon>Bacillales</taxon>
        <taxon>Alicyclobacillaceae</taxon>
        <taxon>Alicyclobacillus</taxon>
    </lineage>
</organism>
<name>A0ABW4JLI6_9BACL</name>
<dbReference type="PROSITE" id="PS50943">
    <property type="entry name" value="HTH_CROC1"/>
    <property type="match status" value="1"/>
</dbReference>
<keyword evidence="4" id="KW-1185">Reference proteome</keyword>
<dbReference type="RefSeq" id="WP_377944608.1">
    <property type="nucleotide sequence ID" value="NZ_JBHUCX010000074.1"/>
</dbReference>
<feature type="domain" description="HTH cro/C1-type" evidence="2">
    <location>
        <begin position="7"/>
        <end position="62"/>
    </location>
</feature>
<reference evidence="4" key="1">
    <citation type="journal article" date="2019" name="Int. J. Syst. Evol. Microbiol.">
        <title>The Global Catalogue of Microorganisms (GCM) 10K type strain sequencing project: providing services to taxonomists for standard genome sequencing and annotation.</title>
        <authorList>
            <consortium name="The Broad Institute Genomics Platform"/>
            <consortium name="The Broad Institute Genome Sequencing Center for Infectious Disease"/>
            <person name="Wu L."/>
            <person name="Ma J."/>
        </authorList>
    </citation>
    <scope>NUCLEOTIDE SEQUENCE [LARGE SCALE GENOMIC DNA]</scope>
    <source>
        <strain evidence="4">CGMCC 1.12286</strain>
    </source>
</reference>
<dbReference type="Pfam" id="PF01381">
    <property type="entry name" value="HTH_3"/>
    <property type="match status" value="1"/>
</dbReference>
<dbReference type="SMART" id="SM00530">
    <property type="entry name" value="HTH_XRE"/>
    <property type="match status" value="1"/>
</dbReference>
<keyword evidence="1" id="KW-0238">DNA-binding</keyword>
<evidence type="ECO:0000259" key="2">
    <source>
        <dbReference type="PROSITE" id="PS50943"/>
    </source>
</evidence>
<evidence type="ECO:0000256" key="1">
    <source>
        <dbReference type="ARBA" id="ARBA00023125"/>
    </source>
</evidence>
<sequence length="119" mass="13382">MNLGQKLRELREQKNWTLAEASAATGISVSHLSAIENGNRPNPSFSLVAKLARAYGVPLSYFDTMTDSNQNTPMIASETPAEYMEIAKRLAEAHALDDPSKLLEWVAKYLRDRETKYHE</sequence>
<dbReference type="InterPro" id="IPR010982">
    <property type="entry name" value="Lambda_DNA-bd_dom_sf"/>
</dbReference>
<evidence type="ECO:0000313" key="3">
    <source>
        <dbReference type="EMBL" id="MFD1676701.1"/>
    </source>
</evidence>
<accession>A0ABW4JLI6</accession>
<evidence type="ECO:0000313" key="4">
    <source>
        <dbReference type="Proteomes" id="UP001597079"/>
    </source>
</evidence>
<dbReference type="SUPFAM" id="SSF47413">
    <property type="entry name" value="lambda repressor-like DNA-binding domains"/>
    <property type="match status" value="1"/>
</dbReference>
<protein>
    <submittedName>
        <fullName evidence="3">Helix-turn-helix domain-containing protein</fullName>
    </submittedName>
</protein>
<dbReference type="Proteomes" id="UP001597079">
    <property type="component" value="Unassembled WGS sequence"/>
</dbReference>
<proteinExistence type="predicted"/>
<gene>
    <name evidence="3" type="ORF">ACFSB2_18670</name>
</gene>
<dbReference type="EMBL" id="JBHUCX010000074">
    <property type="protein sequence ID" value="MFD1676701.1"/>
    <property type="molecule type" value="Genomic_DNA"/>
</dbReference>
<dbReference type="PANTHER" id="PTHR46797:SF1">
    <property type="entry name" value="METHYLPHOSPHONATE SYNTHASE"/>
    <property type="match status" value="1"/>
</dbReference>
<dbReference type="InterPro" id="IPR050807">
    <property type="entry name" value="TransReg_Diox_bact_type"/>
</dbReference>
<dbReference type="PANTHER" id="PTHR46797">
    <property type="entry name" value="HTH-TYPE TRANSCRIPTIONAL REGULATOR"/>
    <property type="match status" value="1"/>
</dbReference>